<organism evidence="4 5">
    <name type="scientific">Nocardiopsis exhalans</name>
    <dbReference type="NCBI Taxonomy" id="163604"/>
    <lineage>
        <taxon>Bacteria</taxon>
        <taxon>Bacillati</taxon>
        <taxon>Actinomycetota</taxon>
        <taxon>Actinomycetes</taxon>
        <taxon>Streptosporangiales</taxon>
        <taxon>Nocardiopsidaceae</taxon>
        <taxon>Nocardiopsis</taxon>
    </lineage>
</organism>
<dbReference type="PANTHER" id="PTHR44942:SF4">
    <property type="entry name" value="METHYLTRANSFERASE TYPE 11 DOMAIN-CONTAINING PROTEIN"/>
    <property type="match status" value="1"/>
</dbReference>
<dbReference type="Pfam" id="PF01209">
    <property type="entry name" value="Ubie_methyltran"/>
    <property type="match status" value="1"/>
</dbReference>
<accession>A0ABY5D7J3</accession>
<keyword evidence="2 4" id="KW-0808">Transferase</keyword>
<dbReference type="GO" id="GO:0032259">
    <property type="term" value="P:methylation"/>
    <property type="evidence" value="ECO:0007669"/>
    <property type="project" value="UniProtKB-KW"/>
</dbReference>
<dbReference type="SUPFAM" id="SSF53335">
    <property type="entry name" value="S-adenosyl-L-methionine-dependent methyltransferases"/>
    <property type="match status" value="1"/>
</dbReference>
<dbReference type="GO" id="GO:0008168">
    <property type="term" value="F:methyltransferase activity"/>
    <property type="evidence" value="ECO:0007669"/>
    <property type="project" value="UniProtKB-KW"/>
</dbReference>
<evidence type="ECO:0000256" key="2">
    <source>
        <dbReference type="ARBA" id="ARBA00022679"/>
    </source>
</evidence>
<evidence type="ECO:0000256" key="3">
    <source>
        <dbReference type="SAM" id="MobiDB-lite"/>
    </source>
</evidence>
<reference evidence="4" key="1">
    <citation type="submission" date="2022-06" db="EMBL/GenBank/DDBJ databases">
        <authorList>
            <person name="Ping M."/>
        </authorList>
    </citation>
    <scope>NUCLEOTIDE SEQUENCE</scope>
    <source>
        <strain evidence="4">JCM11759T</strain>
    </source>
</reference>
<dbReference type="InterPro" id="IPR051052">
    <property type="entry name" value="Diverse_substrate_MTase"/>
</dbReference>
<name>A0ABY5D7J3_9ACTN</name>
<dbReference type="Gene3D" id="3.40.50.150">
    <property type="entry name" value="Vaccinia Virus protein VP39"/>
    <property type="match status" value="1"/>
</dbReference>
<sequence length="281" mass="29740">MNTPTGMMKTGAVTDEFDNAASAYDRLVAANPGYHRDLRTSARRLRLPARGKGLLLMDLGCGTGASTAALLREYPLARIVGVDASEGMLRAAAAKEWPANVTFHLARAEDITAEWARELLGGSADAVFAAYLVRNVPDPDAFLESVRSVLVPGGRLALHEYSVADSVSAQAVWTAVCWSVVIPAGRALAGRADLFRYLWRSVLEFDGRSALLGRMRAVGLESVASAPLPGWQYGITHTFVGRRPLRCPGPGETGPVSLSSEAAPPPGAGSEEGPATREGAR</sequence>
<dbReference type="EC" id="2.1.1.-" evidence="4"/>
<keyword evidence="1 4" id="KW-0489">Methyltransferase</keyword>
<evidence type="ECO:0000313" key="4">
    <source>
        <dbReference type="EMBL" id="USY18890.1"/>
    </source>
</evidence>
<dbReference type="EMBL" id="CP099837">
    <property type="protein sequence ID" value="USY18890.1"/>
    <property type="molecule type" value="Genomic_DNA"/>
</dbReference>
<dbReference type="PANTHER" id="PTHR44942">
    <property type="entry name" value="METHYLTRANSF_11 DOMAIN-CONTAINING PROTEIN"/>
    <property type="match status" value="1"/>
</dbReference>
<evidence type="ECO:0000313" key="5">
    <source>
        <dbReference type="Proteomes" id="UP001055940"/>
    </source>
</evidence>
<proteinExistence type="predicted"/>
<dbReference type="CDD" id="cd02440">
    <property type="entry name" value="AdoMet_MTases"/>
    <property type="match status" value="1"/>
</dbReference>
<protein>
    <submittedName>
        <fullName evidence="4">Class I SAM-dependent methyltransferase</fullName>
        <ecNumber evidence="4">2.1.1.-</ecNumber>
    </submittedName>
</protein>
<dbReference type="InterPro" id="IPR029063">
    <property type="entry name" value="SAM-dependent_MTases_sf"/>
</dbReference>
<keyword evidence="5" id="KW-1185">Reference proteome</keyword>
<evidence type="ECO:0000256" key="1">
    <source>
        <dbReference type="ARBA" id="ARBA00022603"/>
    </source>
</evidence>
<feature type="region of interest" description="Disordered" evidence="3">
    <location>
        <begin position="244"/>
        <end position="281"/>
    </location>
</feature>
<dbReference type="Proteomes" id="UP001055940">
    <property type="component" value="Chromosome"/>
</dbReference>
<gene>
    <name evidence="4" type="ORF">NE857_27005</name>
</gene>